<feature type="compositionally biased region" description="Pro residues" evidence="1">
    <location>
        <begin position="84"/>
        <end position="100"/>
    </location>
</feature>
<evidence type="ECO:0000256" key="1">
    <source>
        <dbReference type="SAM" id="MobiDB-lite"/>
    </source>
</evidence>
<proteinExistence type="predicted"/>
<feature type="compositionally biased region" description="Basic residues" evidence="1">
    <location>
        <begin position="289"/>
        <end position="298"/>
    </location>
</feature>
<accession>A0ABT6FJR2</accession>
<reference evidence="2 3" key="1">
    <citation type="submission" date="2023-03" db="EMBL/GenBank/DDBJ databases">
        <title>Paludisphaera mucosa sp. nov. a novel planctomycete from northern fen.</title>
        <authorList>
            <person name="Ivanova A."/>
        </authorList>
    </citation>
    <scope>NUCLEOTIDE SEQUENCE [LARGE SCALE GENOMIC DNA]</scope>
    <source>
        <strain evidence="2 3">Pla2</strain>
    </source>
</reference>
<feature type="compositionally biased region" description="Basic and acidic residues" evidence="1">
    <location>
        <begin position="52"/>
        <end position="65"/>
    </location>
</feature>
<sequence>MDGHKRAIFGWTLPAGVWIAAQLAAPGSCPGQDATAPVRPSASSIPAPARPKRVDADVQRSHFHEGQASPQQAPPVPSKSYAPPASPPSPPATQTPSYAPPYPGYPPQYPGYAPPQYAPQYMMVPMMAPPAAGPPAGNFFLPGGPPAGPGYAPPAPGYPMMPMAPAAPAYGMMPMMAPAAPALAGAVAGSSVSVPTSSSTTSVEIRGPGMLSAALARVGERMVQMGRTRVRTVHETVLQTPAAAPVGGTATIATSGLVPVPPPAPPQAPPENAPPESPVPSPQGSHSHEKSHRWFGHD</sequence>
<dbReference type="EMBL" id="JARRAG010000002">
    <property type="protein sequence ID" value="MDG3007787.1"/>
    <property type="molecule type" value="Genomic_DNA"/>
</dbReference>
<protein>
    <submittedName>
        <fullName evidence="2">Uncharacterized protein</fullName>
    </submittedName>
</protein>
<feature type="compositionally biased region" description="Pro residues" evidence="1">
    <location>
        <begin position="259"/>
        <end position="281"/>
    </location>
</feature>
<feature type="region of interest" description="Disordered" evidence="1">
    <location>
        <begin position="254"/>
        <end position="298"/>
    </location>
</feature>
<feature type="region of interest" description="Disordered" evidence="1">
    <location>
        <begin position="27"/>
        <end position="100"/>
    </location>
</feature>
<evidence type="ECO:0000313" key="2">
    <source>
        <dbReference type="EMBL" id="MDG3007787.1"/>
    </source>
</evidence>
<name>A0ABT6FJR2_9BACT</name>
<evidence type="ECO:0000313" key="3">
    <source>
        <dbReference type="Proteomes" id="UP001216907"/>
    </source>
</evidence>
<keyword evidence="3" id="KW-1185">Reference proteome</keyword>
<comment type="caution">
    <text evidence="2">The sequence shown here is derived from an EMBL/GenBank/DDBJ whole genome shotgun (WGS) entry which is preliminary data.</text>
</comment>
<organism evidence="2 3">
    <name type="scientific">Paludisphaera mucosa</name>
    <dbReference type="NCBI Taxonomy" id="3030827"/>
    <lineage>
        <taxon>Bacteria</taxon>
        <taxon>Pseudomonadati</taxon>
        <taxon>Planctomycetota</taxon>
        <taxon>Planctomycetia</taxon>
        <taxon>Isosphaerales</taxon>
        <taxon>Isosphaeraceae</taxon>
        <taxon>Paludisphaera</taxon>
    </lineage>
</organism>
<gene>
    <name evidence="2" type="ORF">PZE19_28830</name>
</gene>
<dbReference type="RefSeq" id="WP_277864059.1">
    <property type="nucleotide sequence ID" value="NZ_JARRAG010000002.1"/>
</dbReference>
<dbReference type="Proteomes" id="UP001216907">
    <property type="component" value="Unassembled WGS sequence"/>
</dbReference>
<feature type="compositionally biased region" description="Low complexity" evidence="1">
    <location>
        <begin position="36"/>
        <end position="47"/>
    </location>
</feature>